<dbReference type="GO" id="GO:0003954">
    <property type="term" value="F:NADH dehydrogenase activity"/>
    <property type="evidence" value="ECO:0007669"/>
    <property type="project" value="TreeGrafter"/>
</dbReference>
<dbReference type="GO" id="GO:0051537">
    <property type="term" value="F:2 iron, 2 sulfur cluster binding"/>
    <property type="evidence" value="ECO:0007669"/>
    <property type="project" value="UniProtKB-KW"/>
</dbReference>
<reference evidence="8" key="1">
    <citation type="submission" date="2018-05" db="EMBL/GenBank/DDBJ databases">
        <authorList>
            <person name="Lanie J.A."/>
            <person name="Ng W.-L."/>
            <person name="Kazmierczak K.M."/>
            <person name="Andrzejewski T.M."/>
            <person name="Davidsen T.M."/>
            <person name="Wayne K.J."/>
            <person name="Tettelin H."/>
            <person name="Glass J.I."/>
            <person name="Rusch D."/>
            <person name="Podicherti R."/>
            <person name="Tsui H.-C.T."/>
            <person name="Winkler M.E."/>
        </authorList>
    </citation>
    <scope>NUCLEOTIDE SEQUENCE</scope>
</reference>
<evidence type="ECO:0000313" key="8">
    <source>
        <dbReference type="EMBL" id="SVC38008.1"/>
    </source>
</evidence>
<dbReference type="Pfam" id="PF01257">
    <property type="entry name" value="2Fe-2S_thioredx"/>
    <property type="match status" value="1"/>
</dbReference>
<dbReference type="Gene3D" id="1.10.10.1590">
    <property type="entry name" value="NADH-quinone oxidoreductase subunit E"/>
    <property type="match status" value="1"/>
</dbReference>
<organism evidence="8">
    <name type="scientific">marine metagenome</name>
    <dbReference type="NCBI Taxonomy" id="408172"/>
    <lineage>
        <taxon>unclassified sequences</taxon>
        <taxon>metagenomes</taxon>
        <taxon>ecological metagenomes</taxon>
    </lineage>
</organism>
<evidence type="ECO:0000256" key="5">
    <source>
        <dbReference type="ARBA" id="ARBA00023014"/>
    </source>
</evidence>
<dbReference type="InterPro" id="IPR036249">
    <property type="entry name" value="Thioredoxin-like_sf"/>
</dbReference>
<dbReference type="PANTHER" id="PTHR10371:SF3">
    <property type="entry name" value="NADH DEHYDROGENASE [UBIQUINONE] FLAVOPROTEIN 2, MITOCHONDRIAL"/>
    <property type="match status" value="1"/>
</dbReference>
<feature type="compositionally biased region" description="Low complexity" evidence="7">
    <location>
        <begin position="193"/>
        <end position="204"/>
    </location>
</feature>
<sequence length="218" mass="23271">VSWFDAANERTAREILTRYPKPKSAVIPLLHLAQEQEGWVTPDAMTEIAELTGTTAAEVLGTASFYEMFKFHPVGKYVVNVCTNVSCQLLGGEDLLDHAESTLGVRAGGTTDDGLFTVEDVECVAACTEAPCFTVNYRYFHRADAGLLDEVVADIRAGRSPLERGAAGDGGELPGHGTLGRVRQHVTDDRRAGVVPPDQVDGPPAWMLPSATATEGAS</sequence>
<feature type="region of interest" description="Disordered" evidence="7">
    <location>
        <begin position="193"/>
        <end position="218"/>
    </location>
</feature>
<comment type="similarity">
    <text evidence="1">Belongs to the complex I 24 kDa subunit family.</text>
</comment>
<dbReference type="PANTHER" id="PTHR10371">
    <property type="entry name" value="NADH DEHYDROGENASE UBIQUINONE FLAVOPROTEIN 2, MITOCHONDRIAL"/>
    <property type="match status" value="1"/>
</dbReference>
<keyword evidence="2" id="KW-0001">2Fe-2S</keyword>
<dbReference type="NCBIfam" id="TIGR01958">
    <property type="entry name" value="nuoE_fam"/>
    <property type="match status" value="1"/>
</dbReference>
<accession>A0A382LMM5</accession>
<evidence type="ECO:0000256" key="6">
    <source>
        <dbReference type="ARBA" id="ARBA00034078"/>
    </source>
</evidence>
<evidence type="ECO:0000256" key="7">
    <source>
        <dbReference type="SAM" id="MobiDB-lite"/>
    </source>
</evidence>
<evidence type="ECO:0000256" key="1">
    <source>
        <dbReference type="ARBA" id="ARBA00010643"/>
    </source>
</evidence>
<dbReference type="SUPFAM" id="SSF52833">
    <property type="entry name" value="Thioredoxin-like"/>
    <property type="match status" value="1"/>
</dbReference>
<dbReference type="EMBL" id="UINC01088083">
    <property type="protein sequence ID" value="SVC38008.1"/>
    <property type="molecule type" value="Genomic_DNA"/>
</dbReference>
<comment type="cofactor">
    <cofactor evidence="6">
        <name>[2Fe-2S] cluster</name>
        <dbReference type="ChEBI" id="CHEBI:190135"/>
    </cofactor>
</comment>
<dbReference type="InterPro" id="IPR042128">
    <property type="entry name" value="NuoE_dom"/>
</dbReference>
<evidence type="ECO:0000256" key="2">
    <source>
        <dbReference type="ARBA" id="ARBA00022714"/>
    </source>
</evidence>
<dbReference type="CDD" id="cd03064">
    <property type="entry name" value="TRX_Fd_NuoE"/>
    <property type="match status" value="1"/>
</dbReference>
<keyword evidence="3" id="KW-0479">Metal-binding</keyword>
<keyword evidence="5" id="KW-0411">Iron-sulfur</keyword>
<dbReference type="AlphaFoldDB" id="A0A382LMM5"/>
<dbReference type="InterPro" id="IPR002023">
    <property type="entry name" value="NuoE-like"/>
</dbReference>
<evidence type="ECO:0000256" key="4">
    <source>
        <dbReference type="ARBA" id="ARBA00023004"/>
    </source>
</evidence>
<dbReference type="GO" id="GO:0046872">
    <property type="term" value="F:metal ion binding"/>
    <property type="evidence" value="ECO:0007669"/>
    <property type="project" value="UniProtKB-KW"/>
</dbReference>
<name>A0A382LMM5_9ZZZZ</name>
<evidence type="ECO:0000256" key="3">
    <source>
        <dbReference type="ARBA" id="ARBA00022723"/>
    </source>
</evidence>
<keyword evidence="4" id="KW-0408">Iron</keyword>
<dbReference type="Gene3D" id="3.40.30.10">
    <property type="entry name" value="Glutaredoxin"/>
    <property type="match status" value="1"/>
</dbReference>
<feature type="non-terminal residue" evidence="8">
    <location>
        <position position="1"/>
    </location>
</feature>
<protein>
    <recommendedName>
        <fullName evidence="9">NAD(P)H-dependent oxidoreductase subunit E</fullName>
    </recommendedName>
</protein>
<dbReference type="InterPro" id="IPR041921">
    <property type="entry name" value="NuoE_N"/>
</dbReference>
<dbReference type="FunFam" id="1.10.10.1590:FF:000001">
    <property type="entry name" value="NADH-quinone oxidoreductase subunit E"/>
    <property type="match status" value="1"/>
</dbReference>
<proteinExistence type="inferred from homology"/>
<gene>
    <name evidence="8" type="ORF">METZ01_LOCUS290862</name>
</gene>
<evidence type="ECO:0008006" key="9">
    <source>
        <dbReference type="Google" id="ProtNLM"/>
    </source>
</evidence>